<comment type="caution">
    <text evidence="1">The sequence shown here is derived from an EMBL/GenBank/DDBJ whole genome shotgun (WGS) entry which is preliminary data.</text>
</comment>
<evidence type="ECO:0000313" key="1">
    <source>
        <dbReference type="EMBL" id="KAK2079773.1"/>
    </source>
</evidence>
<dbReference type="Proteomes" id="UP001255856">
    <property type="component" value="Unassembled WGS sequence"/>
</dbReference>
<gene>
    <name evidence="1" type="ORF">QBZ16_002168</name>
</gene>
<reference evidence="1" key="1">
    <citation type="submission" date="2021-01" db="EMBL/GenBank/DDBJ databases">
        <authorList>
            <person name="Eckstrom K.M.E."/>
        </authorList>
    </citation>
    <scope>NUCLEOTIDE SEQUENCE</scope>
    <source>
        <strain evidence="1">UVCC 0001</strain>
    </source>
</reference>
<accession>A0AAD9MMJ3</accession>
<name>A0AAD9MMJ3_PROWI</name>
<evidence type="ECO:0000313" key="2">
    <source>
        <dbReference type="Proteomes" id="UP001255856"/>
    </source>
</evidence>
<dbReference type="AlphaFoldDB" id="A0AAD9MMJ3"/>
<organism evidence="1 2">
    <name type="scientific">Prototheca wickerhamii</name>
    <dbReference type="NCBI Taxonomy" id="3111"/>
    <lineage>
        <taxon>Eukaryota</taxon>
        <taxon>Viridiplantae</taxon>
        <taxon>Chlorophyta</taxon>
        <taxon>core chlorophytes</taxon>
        <taxon>Trebouxiophyceae</taxon>
        <taxon>Chlorellales</taxon>
        <taxon>Chlorellaceae</taxon>
        <taxon>Prototheca</taxon>
    </lineage>
</organism>
<dbReference type="EMBL" id="JASFZW010000002">
    <property type="protein sequence ID" value="KAK2079773.1"/>
    <property type="molecule type" value="Genomic_DNA"/>
</dbReference>
<proteinExistence type="predicted"/>
<protein>
    <submittedName>
        <fullName evidence="1">Uncharacterized protein</fullName>
    </submittedName>
</protein>
<sequence length="180" mass="19515">MDEGLVLASGSFWEALPPGAVCLSAHYFQEFAREEAAAAAARELEGGERERAGESLARRLAGQARHWRRPRDQPAPAGLAVLTLAVEWQAAGTTTGAACARAAAARRAREDAPAQRRARRRWALLRSHTNAMRAWRRTLLGSWHGLASQLYIQRRVLAKGLGDGARGGVGTRERVEGPST</sequence>
<keyword evidence="2" id="KW-1185">Reference proteome</keyword>